<name>A0A4V3AV69_9BURK</name>
<evidence type="ECO:0000313" key="1">
    <source>
        <dbReference type="EMBL" id="TDK68506.1"/>
    </source>
</evidence>
<reference evidence="1 2" key="1">
    <citation type="submission" date="2019-03" db="EMBL/GenBank/DDBJ databases">
        <title>Sapientia aquatica gen. nov., sp. nov., isolated from a crater lake.</title>
        <authorList>
            <person name="Felfoldi T."/>
            <person name="Szabo A."/>
            <person name="Toth E."/>
            <person name="Schumann P."/>
            <person name="Keki Z."/>
            <person name="Marialigeti K."/>
            <person name="Mathe I."/>
        </authorList>
    </citation>
    <scope>NUCLEOTIDE SEQUENCE [LARGE SCALE GENOMIC DNA]</scope>
    <source>
        <strain evidence="1 2">SA-152</strain>
    </source>
</reference>
<keyword evidence="2" id="KW-1185">Reference proteome</keyword>
<dbReference type="EMBL" id="SMYL01000001">
    <property type="protein sequence ID" value="TDK68506.1"/>
    <property type="molecule type" value="Genomic_DNA"/>
</dbReference>
<dbReference type="OrthoDB" id="8594082at2"/>
<dbReference type="SUPFAM" id="SSF53850">
    <property type="entry name" value="Periplasmic binding protein-like II"/>
    <property type="match status" value="1"/>
</dbReference>
<sequence>MKKNFFGLIFLFCINPIVSHSETITFLAPETPGLITSRDNGKMINKAAIDFIHVVASRAGVVDMYEIAPLAKAYELAEHQSATCAMGIGRDNVNESKFKWVGPIVRQKMLLYANTNDKRPIRTLEDARGLVIGVGRKSAVASKLKGSGFQVEEEENEAINLSKLAAKKIDLWAVNAIPAVAAMRELNVAEPRLVTIIGTIDGYIACNRQLSDTTIEHLNNAVRSLEKSGEMSKMGL</sequence>
<proteinExistence type="predicted"/>
<dbReference type="Proteomes" id="UP000294829">
    <property type="component" value="Unassembled WGS sequence"/>
</dbReference>
<organism evidence="1 2">
    <name type="scientific">Sapientia aquatica</name>
    <dbReference type="NCBI Taxonomy" id="1549640"/>
    <lineage>
        <taxon>Bacteria</taxon>
        <taxon>Pseudomonadati</taxon>
        <taxon>Pseudomonadota</taxon>
        <taxon>Betaproteobacteria</taxon>
        <taxon>Burkholderiales</taxon>
        <taxon>Oxalobacteraceae</taxon>
        <taxon>Sapientia</taxon>
    </lineage>
</organism>
<accession>A0A4V3AV69</accession>
<dbReference type="Gene3D" id="3.40.190.10">
    <property type="entry name" value="Periplasmic binding protein-like II"/>
    <property type="match status" value="2"/>
</dbReference>
<protein>
    <submittedName>
        <fullName evidence="1">ABC transporter substrate-binding protein</fullName>
    </submittedName>
</protein>
<dbReference type="AlphaFoldDB" id="A0A4V3AV69"/>
<dbReference type="PANTHER" id="PTHR38834:SF3">
    <property type="entry name" value="SOLUTE-BINDING PROTEIN FAMILY 3_N-TERMINAL DOMAIN-CONTAINING PROTEIN"/>
    <property type="match status" value="1"/>
</dbReference>
<dbReference type="PANTHER" id="PTHR38834">
    <property type="entry name" value="PERIPLASMIC SUBSTRATE BINDING PROTEIN FAMILY 3"/>
    <property type="match status" value="1"/>
</dbReference>
<comment type="caution">
    <text evidence="1">The sequence shown here is derived from an EMBL/GenBank/DDBJ whole genome shotgun (WGS) entry which is preliminary data.</text>
</comment>
<gene>
    <name evidence="1" type="ORF">E2I14_02905</name>
</gene>
<evidence type="ECO:0000313" key="2">
    <source>
        <dbReference type="Proteomes" id="UP000294829"/>
    </source>
</evidence>
<dbReference type="RefSeq" id="WP_133325225.1">
    <property type="nucleotide sequence ID" value="NZ_SMYL01000001.1"/>
</dbReference>